<evidence type="ECO:0000256" key="2">
    <source>
        <dbReference type="ARBA" id="ARBA00022837"/>
    </source>
</evidence>
<dbReference type="Gene3D" id="1.10.238.10">
    <property type="entry name" value="EF-hand"/>
    <property type="match status" value="2"/>
</dbReference>
<feature type="domain" description="EF-hand" evidence="3">
    <location>
        <begin position="53"/>
        <end position="80"/>
    </location>
</feature>
<dbReference type="InterPro" id="IPR018247">
    <property type="entry name" value="EF_Hand_1_Ca_BS"/>
</dbReference>
<evidence type="ECO:0000259" key="3">
    <source>
        <dbReference type="PROSITE" id="PS50222"/>
    </source>
</evidence>
<dbReference type="InterPro" id="IPR011992">
    <property type="entry name" value="EF-hand-dom_pair"/>
</dbReference>
<gene>
    <name evidence="4" type="primary">CALML3_2</name>
    <name evidence="4" type="ORF">BGZ70_009887</name>
</gene>
<feature type="domain" description="EF-hand" evidence="3">
    <location>
        <begin position="9"/>
        <end position="44"/>
    </location>
</feature>
<feature type="domain" description="EF-hand" evidence="3">
    <location>
        <begin position="128"/>
        <end position="157"/>
    </location>
</feature>
<dbReference type="FunFam" id="1.10.238.10:FF:000003">
    <property type="entry name" value="Calmodulin A"/>
    <property type="match status" value="1"/>
</dbReference>
<dbReference type="PROSITE" id="PS50222">
    <property type="entry name" value="EF_HAND_2"/>
    <property type="match status" value="4"/>
</dbReference>
<evidence type="ECO:0000313" key="5">
    <source>
        <dbReference type="Proteomes" id="UP000738359"/>
    </source>
</evidence>
<keyword evidence="2" id="KW-0106">Calcium</keyword>
<dbReference type="Proteomes" id="UP000738359">
    <property type="component" value="Unassembled WGS sequence"/>
</dbReference>
<dbReference type="OrthoDB" id="26525at2759"/>
<comment type="caution">
    <text evidence="4">The sequence shown here is derived from an EMBL/GenBank/DDBJ whole genome shotgun (WGS) entry which is preliminary data.</text>
</comment>
<dbReference type="EMBL" id="JAAAHY010000084">
    <property type="protein sequence ID" value="KAF9967345.1"/>
    <property type="molecule type" value="Genomic_DNA"/>
</dbReference>
<organism evidence="4 5">
    <name type="scientific">Mortierella alpina</name>
    <name type="common">Oleaginous fungus</name>
    <name type="synonym">Mortierella renispora</name>
    <dbReference type="NCBI Taxonomy" id="64518"/>
    <lineage>
        <taxon>Eukaryota</taxon>
        <taxon>Fungi</taxon>
        <taxon>Fungi incertae sedis</taxon>
        <taxon>Mucoromycota</taxon>
        <taxon>Mortierellomycotina</taxon>
        <taxon>Mortierellomycetes</taxon>
        <taxon>Mortierellales</taxon>
        <taxon>Mortierellaceae</taxon>
        <taxon>Mortierella</taxon>
    </lineage>
</organism>
<protein>
    <submittedName>
        <fullName evidence="4">Calmodulin-like 3</fullName>
    </submittedName>
</protein>
<feature type="domain" description="EF-hand" evidence="3">
    <location>
        <begin position="92"/>
        <end position="127"/>
    </location>
</feature>
<proteinExistence type="predicted"/>
<reference evidence="4" key="1">
    <citation type="journal article" date="2020" name="Fungal Divers.">
        <title>Resolving the Mortierellaceae phylogeny through synthesis of multi-gene phylogenetics and phylogenomics.</title>
        <authorList>
            <person name="Vandepol N."/>
            <person name="Liber J."/>
            <person name="Desiro A."/>
            <person name="Na H."/>
            <person name="Kennedy M."/>
            <person name="Barry K."/>
            <person name="Grigoriev I.V."/>
            <person name="Miller A.N."/>
            <person name="O'Donnell K."/>
            <person name="Stajich J.E."/>
            <person name="Bonito G."/>
        </authorList>
    </citation>
    <scope>NUCLEOTIDE SEQUENCE</scope>
    <source>
        <strain evidence="4">CK1249</strain>
    </source>
</reference>
<dbReference type="InterPro" id="IPR002048">
    <property type="entry name" value="EF_hand_dom"/>
</dbReference>
<evidence type="ECO:0000256" key="1">
    <source>
        <dbReference type="ARBA" id="ARBA00022737"/>
    </source>
</evidence>
<dbReference type="GO" id="GO:0005509">
    <property type="term" value="F:calcium ion binding"/>
    <property type="evidence" value="ECO:0007669"/>
    <property type="project" value="InterPro"/>
</dbReference>
<dbReference type="CDD" id="cd00051">
    <property type="entry name" value="EFh"/>
    <property type="match status" value="1"/>
</dbReference>
<dbReference type="Pfam" id="PF13499">
    <property type="entry name" value="EF-hand_7"/>
    <property type="match status" value="2"/>
</dbReference>
<keyword evidence="5" id="KW-1185">Reference proteome</keyword>
<dbReference type="SUPFAM" id="SSF47473">
    <property type="entry name" value="EF-hand"/>
    <property type="match status" value="1"/>
</dbReference>
<accession>A0A9P6JCW4</accession>
<dbReference type="SMART" id="SM00054">
    <property type="entry name" value="EFh"/>
    <property type="match status" value="4"/>
</dbReference>
<dbReference type="AlphaFoldDB" id="A0A9P6JCW4"/>
<name>A0A9P6JCW4_MORAP</name>
<evidence type="ECO:0000313" key="4">
    <source>
        <dbReference type="EMBL" id="KAF9967345.1"/>
    </source>
</evidence>
<sequence>MQQTQFTESQIVNIKQQFNSIDKDRDGYITEKEFLEALKNANRRPEDYDSQGFFSRADKNRDGKITFNEFLDACHELGLGKAAPATGQPTKKSQQEIDNIFNQFDLDGNGFISAQELGQVLSKQGEQLTKDELKEMIRAADLNGDNQIDREEFARMI</sequence>
<keyword evidence="1" id="KW-0677">Repeat</keyword>
<dbReference type="PROSITE" id="PS00018">
    <property type="entry name" value="EF_HAND_1"/>
    <property type="match status" value="4"/>
</dbReference>
<dbReference type="InterPro" id="IPR050145">
    <property type="entry name" value="Centrin_CML-like"/>
</dbReference>
<dbReference type="PANTHER" id="PTHR23050">
    <property type="entry name" value="CALCIUM BINDING PROTEIN"/>
    <property type="match status" value="1"/>
</dbReference>